<dbReference type="GO" id="GO:0051539">
    <property type="term" value="F:4 iron, 4 sulfur cluster binding"/>
    <property type="evidence" value="ECO:0007669"/>
    <property type="project" value="UniProtKB-KW"/>
</dbReference>
<feature type="binding site" evidence="8">
    <location>
        <position position="369"/>
    </location>
    <ligand>
        <name>[4Fe-4S] cluster</name>
        <dbReference type="ChEBI" id="CHEBI:49883"/>
        <label>1</label>
    </ligand>
</feature>
<feature type="domain" description="4Fe-4S ferredoxin-type" evidence="9">
    <location>
        <begin position="399"/>
        <end position="427"/>
    </location>
</feature>
<dbReference type="GO" id="GO:0009055">
    <property type="term" value="F:electron transfer activity"/>
    <property type="evidence" value="ECO:0007669"/>
    <property type="project" value="InterPro"/>
</dbReference>
<dbReference type="EMBL" id="FWXW01000005">
    <property type="protein sequence ID" value="SMC72668.1"/>
    <property type="molecule type" value="Genomic_DNA"/>
</dbReference>
<name>A0A1W2BJH4_9FIRM</name>
<dbReference type="PANTHER" id="PTHR43034:SF2">
    <property type="entry name" value="ION-TRANSLOCATING OXIDOREDUCTASE COMPLEX SUBUNIT C"/>
    <property type="match status" value="1"/>
</dbReference>
<keyword evidence="8" id="KW-1278">Translocase</keyword>
<dbReference type="AlphaFoldDB" id="A0A1W2BJH4"/>
<feature type="binding site" evidence="8">
    <location>
        <position position="375"/>
    </location>
    <ligand>
        <name>[4Fe-4S] cluster</name>
        <dbReference type="ChEBI" id="CHEBI:49883"/>
        <label>1</label>
    </ligand>
</feature>
<keyword evidence="11" id="KW-1185">Reference proteome</keyword>
<comment type="cofactor">
    <cofactor evidence="8">
        <name>[4Fe-4S] cluster</name>
        <dbReference type="ChEBI" id="CHEBI:49883"/>
    </cofactor>
    <text evidence="8">Binds 2 [4Fe-4S] clusters per subunit.</text>
</comment>
<protein>
    <recommendedName>
        <fullName evidence="8">Ion-translocating oxidoreductase complex subunit C</fullName>
        <ecNumber evidence="8">7.-.-.-</ecNumber>
    </recommendedName>
    <alternativeName>
        <fullName evidence="8">Rnf electron transport complex subunit C</fullName>
    </alternativeName>
</protein>
<evidence type="ECO:0000256" key="8">
    <source>
        <dbReference type="HAMAP-Rule" id="MF_00461"/>
    </source>
</evidence>
<keyword evidence="6 8" id="KW-0408">Iron</keyword>
<comment type="subunit">
    <text evidence="8">The complex is composed of six subunits: RnfA, RnfB, RnfC, RnfD, RnfE and RnfG.</text>
</comment>
<dbReference type="InterPro" id="IPR026902">
    <property type="entry name" value="RnfC_N"/>
</dbReference>
<dbReference type="HAMAP" id="MF_00461">
    <property type="entry name" value="RsxC_RnfC"/>
    <property type="match status" value="1"/>
</dbReference>
<dbReference type="Pfam" id="PF01512">
    <property type="entry name" value="Complex1_51K"/>
    <property type="match status" value="1"/>
</dbReference>
<feature type="binding site" evidence="8">
    <location>
        <position position="414"/>
    </location>
    <ligand>
        <name>[4Fe-4S] cluster</name>
        <dbReference type="ChEBI" id="CHEBI:49883"/>
        <label>2</label>
    </ligand>
</feature>
<dbReference type="GO" id="GO:0005886">
    <property type="term" value="C:plasma membrane"/>
    <property type="evidence" value="ECO:0007669"/>
    <property type="project" value="UniProtKB-SubCell"/>
</dbReference>
<organism evidence="10 11">
    <name type="scientific">Papillibacter cinnamivorans DSM 12816</name>
    <dbReference type="NCBI Taxonomy" id="1122930"/>
    <lineage>
        <taxon>Bacteria</taxon>
        <taxon>Bacillati</taxon>
        <taxon>Bacillota</taxon>
        <taxon>Clostridia</taxon>
        <taxon>Eubacteriales</taxon>
        <taxon>Oscillospiraceae</taxon>
        <taxon>Papillibacter</taxon>
    </lineage>
</organism>
<gene>
    <name evidence="8" type="primary">rnfC</name>
    <name evidence="10" type="ORF">SAMN02745168_2222</name>
</gene>
<feature type="binding site" evidence="8">
    <location>
        <position position="379"/>
    </location>
    <ligand>
        <name>[4Fe-4S] cluster</name>
        <dbReference type="ChEBI" id="CHEBI:49883"/>
        <label>2</label>
    </ligand>
</feature>
<comment type="function">
    <text evidence="8">Part of a membrane-bound complex that couples electron transfer with translocation of ions across the membrane.</text>
</comment>
<evidence type="ECO:0000256" key="6">
    <source>
        <dbReference type="ARBA" id="ARBA00023004"/>
    </source>
</evidence>
<dbReference type="GO" id="GO:0022900">
    <property type="term" value="P:electron transport chain"/>
    <property type="evidence" value="ECO:0007669"/>
    <property type="project" value="UniProtKB-UniRule"/>
</dbReference>
<keyword evidence="7 8" id="KW-0411">Iron-sulfur</keyword>
<dbReference type="PROSITE" id="PS00198">
    <property type="entry name" value="4FE4S_FER_1"/>
    <property type="match status" value="1"/>
</dbReference>
<feature type="binding site" evidence="8">
    <location>
        <position position="372"/>
    </location>
    <ligand>
        <name>[4Fe-4S] cluster</name>
        <dbReference type="ChEBI" id="CHEBI:49883"/>
        <label>1</label>
    </ligand>
</feature>
<dbReference type="InterPro" id="IPR017896">
    <property type="entry name" value="4Fe4S_Fe-S-bd"/>
</dbReference>
<feature type="domain" description="4Fe-4S ferredoxin-type" evidence="9">
    <location>
        <begin position="359"/>
        <end position="389"/>
    </location>
</feature>
<dbReference type="InterPro" id="IPR017900">
    <property type="entry name" value="4Fe4S_Fe_S_CS"/>
</dbReference>
<dbReference type="Gene3D" id="3.30.70.20">
    <property type="match status" value="1"/>
</dbReference>
<dbReference type="GO" id="GO:0046872">
    <property type="term" value="F:metal ion binding"/>
    <property type="evidence" value="ECO:0007669"/>
    <property type="project" value="UniProtKB-KW"/>
</dbReference>
<dbReference type="SUPFAM" id="SSF142019">
    <property type="entry name" value="Nqo1 FMN-binding domain-like"/>
    <property type="match status" value="1"/>
</dbReference>
<dbReference type="NCBIfam" id="TIGR01945">
    <property type="entry name" value="rnfC"/>
    <property type="match status" value="1"/>
</dbReference>
<evidence type="ECO:0000256" key="4">
    <source>
        <dbReference type="ARBA" id="ARBA00022737"/>
    </source>
</evidence>
<dbReference type="Pfam" id="PF13237">
    <property type="entry name" value="Fer4_10"/>
    <property type="match status" value="1"/>
</dbReference>
<evidence type="ECO:0000256" key="7">
    <source>
        <dbReference type="ARBA" id="ARBA00023014"/>
    </source>
</evidence>
<accession>A0A1W2BJH4</accession>
<dbReference type="EC" id="7.-.-.-" evidence="8"/>
<proteinExistence type="inferred from homology"/>
<dbReference type="Pfam" id="PF13375">
    <property type="entry name" value="RnfC_N"/>
    <property type="match status" value="1"/>
</dbReference>
<dbReference type="SUPFAM" id="SSF46548">
    <property type="entry name" value="alpha-helical ferredoxin"/>
    <property type="match status" value="1"/>
</dbReference>
<feature type="binding site" evidence="8">
    <location>
        <position position="408"/>
    </location>
    <ligand>
        <name>[4Fe-4S] cluster</name>
        <dbReference type="ChEBI" id="CHEBI:49883"/>
        <label>2</label>
    </ligand>
</feature>
<dbReference type="InterPro" id="IPR010208">
    <property type="entry name" value="Ion_transpt_RnfC/RsxC"/>
</dbReference>
<evidence type="ECO:0000256" key="5">
    <source>
        <dbReference type="ARBA" id="ARBA00022982"/>
    </source>
</evidence>
<dbReference type="InterPro" id="IPR019554">
    <property type="entry name" value="Soluble_ligand-bd"/>
</dbReference>
<dbReference type="STRING" id="1122930.SAMN02745168_2222"/>
<dbReference type="PANTHER" id="PTHR43034">
    <property type="entry name" value="ION-TRANSLOCATING OXIDOREDUCTASE COMPLEX SUBUNIT C"/>
    <property type="match status" value="1"/>
</dbReference>
<feature type="binding site" evidence="8">
    <location>
        <position position="411"/>
    </location>
    <ligand>
        <name>[4Fe-4S] cluster</name>
        <dbReference type="ChEBI" id="CHEBI:49883"/>
        <label>2</label>
    </ligand>
</feature>
<dbReference type="Gene3D" id="3.40.50.11540">
    <property type="entry name" value="NADH-ubiquinone oxidoreductase 51kDa subunit"/>
    <property type="match status" value="1"/>
</dbReference>
<keyword evidence="1 8" id="KW-0813">Transport</keyword>
<dbReference type="Pfam" id="PF10531">
    <property type="entry name" value="SLBB"/>
    <property type="match status" value="1"/>
</dbReference>
<dbReference type="InterPro" id="IPR011538">
    <property type="entry name" value="Nuo51_FMN-bd"/>
</dbReference>
<dbReference type="InterPro" id="IPR037225">
    <property type="entry name" value="Nuo51_FMN-bd_sf"/>
</dbReference>
<sequence>MLSPVRSFFGGVHPGGRKTATDTCPIEVLPAPARLTLPMSMHTGQACTPLVKPGDRVLLGQRIGEASGEESAHVHSPVSGAVAAVEPRLHPDGTQVLSVIIDNDFKDTPSGEIRPCADPDRLTAPEFTQLVRNAGIVGLGGSARPTHLKLASSLGKTDTVILNGAECEPYITSDHRLLLERPEEVLGGARLLREFFGVPSVIIGIGADKHDAIELLRSRLPIRHSEADVITLHTRYPQGGERQLVQTVTGRQVPPGQSPSSVGCAVFNISTAAAIYRAVVSGFPLIRRIVTVSGPGMNTPKVLDVALGTPFSALAEAAGGFAGTPGKVLMGGPMMGLVQSDLSVPVVKGTNALLALTEPRARMPSEPVCIRCGKCVAVCPMHLAPLYLYAYEQKDNLAELQKLNIADCIECGCCSYICPGRLPLVPSIRAGKQKLAEASTAGREGN</sequence>
<keyword evidence="5 8" id="KW-0249">Electron transport</keyword>
<keyword evidence="3 8" id="KW-0479">Metal-binding</keyword>
<keyword evidence="8" id="KW-0472">Membrane</keyword>
<keyword evidence="4 8" id="KW-0677">Repeat</keyword>
<evidence type="ECO:0000256" key="3">
    <source>
        <dbReference type="ARBA" id="ARBA00022723"/>
    </source>
</evidence>
<evidence type="ECO:0000256" key="1">
    <source>
        <dbReference type="ARBA" id="ARBA00022448"/>
    </source>
</evidence>
<evidence type="ECO:0000313" key="11">
    <source>
        <dbReference type="Proteomes" id="UP000192790"/>
    </source>
</evidence>
<dbReference type="PROSITE" id="PS51379">
    <property type="entry name" value="4FE4S_FER_2"/>
    <property type="match status" value="2"/>
</dbReference>
<reference evidence="10 11" key="1">
    <citation type="submission" date="2017-04" db="EMBL/GenBank/DDBJ databases">
        <authorList>
            <person name="Afonso C.L."/>
            <person name="Miller P.J."/>
            <person name="Scott M.A."/>
            <person name="Spackman E."/>
            <person name="Goraichik I."/>
            <person name="Dimitrov K.M."/>
            <person name="Suarez D.L."/>
            <person name="Swayne D.E."/>
        </authorList>
    </citation>
    <scope>NUCLEOTIDE SEQUENCE [LARGE SCALE GENOMIC DNA]</scope>
    <source>
        <strain evidence="10 11">DSM 12816</strain>
    </source>
</reference>
<evidence type="ECO:0000256" key="2">
    <source>
        <dbReference type="ARBA" id="ARBA00022485"/>
    </source>
</evidence>
<keyword evidence="2 8" id="KW-0004">4Fe-4S</keyword>
<feature type="binding site" evidence="8">
    <location>
        <position position="418"/>
    </location>
    <ligand>
        <name>[4Fe-4S] cluster</name>
        <dbReference type="ChEBI" id="CHEBI:49883"/>
        <label>1</label>
    </ligand>
</feature>
<comment type="similarity">
    <text evidence="8">Belongs to the 4Fe4S bacterial-type ferredoxin family. RnfC subfamily.</text>
</comment>
<dbReference type="RefSeq" id="WP_084234887.1">
    <property type="nucleotide sequence ID" value="NZ_FWXW01000005.1"/>
</dbReference>
<keyword evidence="8" id="KW-1003">Cell membrane</keyword>
<evidence type="ECO:0000259" key="9">
    <source>
        <dbReference type="PROSITE" id="PS51379"/>
    </source>
</evidence>
<comment type="subcellular location">
    <subcellularLocation>
        <location evidence="8">Cell membrane</location>
        <topology evidence="8">Peripheral membrane protein</topology>
    </subcellularLocation>
</comment>
<evidence type="ECO:0000313" key="10">
    <source>
        <dbReference type="EMBL" id="SMC72668.1"/>
    </source>
</evidence>
<dbReference type="NCBIfam" id="NF003454">
    <property type="entry name" value="PRK05035.1"/>
    <property type="match status" value="1"/>
</dbReference>
<dbReference type="Proteomes" id="UP000192790">
    <property type="component" value="Unassembled WGS sequence"/>
</dbReference>